<evidence type="ECO:0000256" key="1">
    <source>
        <dbReference type="SAM" id="MobiDB-lite"/>
    </source>
</evidence>
<evidence type="ECO:0000256" key="2">
    <source>
        <dbReference type="SAM" id="SignalP"/>
    </source>
</evidence>
<feature type="chain" id="PRO_5003616240" description="Lipoprotein" evidence="2">
    <location>
        <begin position="22"/>
        <end position="822"/>
    </location>
</feature>
<evidence type="ECO:0008006" key="5">
    <source>
        <dbReference type="Google" id="ProtNLM"/>
    </source>
</evidence>
<evidence type="ECO:0000313" key="3">
    <source>
        <dbReference type="EMBL" id="AFE05467.1"/>
    </source>
</evidence>
<dbReference type="STRING" id="1144275.COCOR_03844"/>
<dbReference type="GO" id="GO:0005975">
    <property type="term" value="P:carbohydrate metabolic process"/>
    <property type="evidence" value="ECO:0007669"/>
    <property type="project" value="InterPro"/>
</dbReference>
<dbReference type="HOGENOM" id="CLU_344107_0_0_7"/>
<feature type="signal peptide" evidence="2">
    <location>
        <begin position="1"/>
        <end position="21"/>
    </location>
</feature>
<dbReference type="eggNOG" id="COG3408">
    <property type="taxonomic scope" value="Bacteria"/>
</dbReference>
<reference evidence="4" key="2">
    <citation type="submission" date="2012-03" db="EMBL/GenBank/DDBJ databases">
        <title>Genome sequence of the fruiting myxobacterium Corallococcus coralloides DSM 2259.</title>
        <authorList>
            <person name="Huntley S."/>
            <person name="Zhang Y."/>
            <person name="Treuner-Lange A."/>
            <person name="Sensen C.W."/>
            <person name="Sogaard-Andersen L."/>
        </authorList>
    </citation>
    <scope>NUCLEOTIDE SEQUENCE [LARGE SCALE GENOMIC DNA]</scope>
    <source>
        <strain evidence="4">ATCC 25202 / DSM 2259 / NBRC 100086 / M2</strain>
    </source>
</reference>
<proteinExistence type="predicted"/>
<dbReference type="SUPFAM" id="SSF48208">
    <property type="entry name" value="Six-hairpin glycosidases"/>
    <property type="match status" value="1"/>
</dbReference>
<organism evidence="3 4">
    <name type="scientific">Corallococcus coralloides (strain ATCC 25202 / DSM 2259 / NBRC 100086 / M2)</name>
    <name type="common">Myxococcus coralloides</name>
    <dbReference type="NCBI Taxonomy" id="1144275"/>
    <lineage>
        <taxon>Bacteria</taxon>
        <taxon>Pseudomonadati</taxon>
        <taxon>Myxococcota</taxon>
        <taxon>Myxococcia</taxon>
        <taxon>Myxococcales</taxon>
        <taxon>Cystobacterineae</taxon>
        <taxon>Myxococcaceae</taxon>
        <taxon>Corallococcus</taxon>
    </lineage>
</organism>
<feature type="region of interest" description="Disordered" evidence="1">
    <location>
        <begin position="353"/>
        <end position="377"/>
    </location>
</feature>
<reference evidence="3 4" key="1">
    <citation type="journal article" date="2012" name="J. Bacteriol.">
        <title>Complete Genome Sequence of the Fruiting Myxobacterium Corallococcus coralloides DSM 2259.</title>
        <authorList>
            <person name="Huntley S."/>
            <person name="Zhang Y."/>
            <person name="Treuner-Lange A."/>
            <person name="Kneip S."/>
            <person name="Sensen C.W."/>
            <person name="Sogaard-Andersen L."/>
        </authorList>
    </citation>
    <scope>NUCLEOTIDE SEQUENCE [LARGE SCALE GENOMIC DNA]</scope>
    <source>
        <strain evidence="4">ATCC 25202 / DSM 2259 / NBRC 100086 / M2</strain>
    </source>
</reference>
<dbReference type="InterPro" id="IPR012341">
    <property type="entry name" value="6hp_glycosidase-like_sf"/>
</dbReference>
<dbReference type="KEGG" id="ccx:COCOR_03844"/>
<keyword evidence="4" id="KW-1185">Reference proteome</keyword>
<sequence>MKRAAPFVLTASLAVSPAAFATDPFQTSSRTSLTLPANEFWNIYGLGWHLTGTTINPGNMSNDSYGDNSPWNEWDALKFAWTNDYGARTKVRGFLEETKVNGVYLPDPSTPVEQPTGFVWSWKLNERWPDDCLDFDPDKPLPERCWDIHACTRSFHFDQVPAYINGIHLMYLWTRDADFLNLMLPRAEVVMDSYLLGTMQGASGLLVMPGTDNDGTANGRPSTYMDQVRSGHKDGWVNASFYSALRAMEDLETAAGNTVKALAYHNRANAFPSQYRAGLWTGTRYAGWRDVNGNLHDAGFTYVNLPALVRGLPSPADADRVLEWLDSPAAPTQGGAAANKPYNTSVYQAVSSPRSNTLPLTSDEWDPWSNPDQSTSPSGGLPLIYGSHFQNGGTFLWLSYYDIMARLRYRHADDAMPRFQQMLTRMTRDSRRLTFDVPTMPWHVTGSFRDMNDFNEYKNEVGTSGEFSESGLSVLPLLYGFMGVSADLQGLHVKPEMPTALLHASVADVDYRGTLRSIQVIRGEAVAQQDREDYSLDVATEVGTAVLSQSFFPMAAFNEVGVRVGSYDVDSGVEFDLSLESSSDNGLSWAPIVTRRLSGVHNSAWVYMAVPPQPANNWRYRLTMQAPSSRLAWWRDPNSTVFGTAIQGGTLLAGDFNFRAVQAPQTVLLSQTGGSVPDALNGTLGQVFDAAQPFDRATLRIGTYVTSTSGFTAKLFRDNGEGWKLMAKQIFKNVVDNSDVPMNFASMKPGRYYLEISDEVGSIAWYRDSASNLGPTFWSAQNGIPQPGNRTFQLFRGQYTVNVPERGVSTTVLAGDRYTMSN</sequence>
<accession>H8MSG1</accession>
<name>H8MSG1_CORCM</name>
<dbReference type="InParanoid" id="H8MSG1"/>
<evidence type="ECO:0000313" key="4">
    <source>
        <dbReference type="Proteomes" id="UP000007587"/>
    </source>
</evidence>
<protein>
    <recommendedName>
        <fullName evidence="5">Lipoprotein</fullName>
    </recommendedName>
</protein>
<dbReference type="EMBL" id="CP003389">
    <property type="protein sequence ID" value="AFE05467.1"/>
    <property type="molecule type" value="Genomic_DNA"/>
</dbReference>
<keyword evidence="2" id="KW-0732">Signal</keyword>
<dbReference type="Proteomes" id="UP000007587">
    <property type="component" value="Chromosome"/>
</dbReference>
<dbReference type="AlphaFoldDB" id="H8MSG1"/>
<gene>
    <name evidence="3" type="ordered locus">COCOR_03844</name>
</gene>
<dbReference type="InterPro" id="IPR008928">
    <property type="entry name" value="6-hairpin_glycosidase_sf"/>
</dbReference>
<dbReference type="Gene3D" id="1.50.10.10">
    <property type="match status" value="1"/>
</dbReference>